<dbReference type="GO" id="GO:0004519">
    <property type="term" value="F:endonuclease activity"/>
    <property type="evidence" value="ECO:0007669"/>
    <property type="project" value="UniProtKB-KW"/>
</dbReference>
<evidence type="ECO:0000256" key="2">
    <source>
        <dbReference type="ARBA" id="ARBA00022747"/>
    </source>
</evidence>
<protein>
    <submittedName>
        <fullName evidence="6">Restriction endonuclease subunit S</fullName>
    </submittedName>
</protein>
<proteinExistence type="inferred from homology"/>
<feature type="domain" description="Type I restriction modification DNA specificity" evidence="5">
    <location>
        <begin position="223"/>
        <end position="407"/>
    </location>
</feature>
<dbReference type="Gene3D" id="3.90.220.20">
    <property type="entry name" value="DNA methylase specificity domains"/>
    <property type="match status" value="2"/>
</dbReference>
<dbReference type="EMBL" id="JBALHR010000013">
    <property type="protein sequence ID" value="MEH7829833.1"/>
    <property type="molecule type" value="Genomic_DNA"/>
</dbReference>
<evidence type="ECO:0000313" key="6">
    <source>
        <dbReference type="EMBL" id="MEH7829833.1"/>
    </source>
</evidence>
<dbReference type="Proteomes" id="UP001431963">
    <property type="component" value="Unassembled WGS sequence"/>
</dbReference>
<evidence type="ECO:0000256" key="3">
    <source>
        <dbReference type="ARBA" id="ARBA00023125"/>
    </source>
</evidence>
<sequence length="430" mass="47484">MSETANPLDNAVPLGDLFRINTAQIIPKAFPGKLFTHYSIPAYDEFHGAATEPSGTIESNKFWLSNPCILVSKLNPRKPRVKSVTDPGDFTCASTEFICFEPRSDNQVLKFWEAYFASGYFSKRLAKVAVGSTNSHTRATPRETLNWLVPSPAVAIQSKIAEILDTIDVAIRGTEAVVAKLRAMKQGLLHDLLTRGIDANGDLRPPQPEAPHLYHQTPLGWLPKEWDYTNLGDVIASIDSGWSPACIETPPAAGEWGVLKVSAVTRGFYDDQQAKTLPTALKPRPALEVQDGDVILTRANGVAELVGKTVQVRNTQSKLMLSDKLLRLVPDKRKMTNDFLALLMTSDCIVRQIEKSMSGSSGQKNISQSQIRSFECFSPTVDEQQMIMSRVNAFEVRISAEEKELHKLRLQKSGLMDDLLAGRVPVTPLL</sequence>
<comment type="caution">
    <text evidence="6">The sequence shown here is derived from an EMBL/GenBank/DDBJ whole genome shotgun (WGS) entry which is preliminary data.</text>
</comment>
<dbReference type="PANTHER" id="PTHR30408:SF12">
    <property type="entry name" value="TYPE I RESTRICTION ENZYME MJAVIII SPECIFICITY SUBUNIT"/>
    <property type="match status" value="1"/>
</dbReference>
<accession>A0ABU8BYQ4</accession>
<keyword evidence="6" id="KW-0255">Endonuclease</keyword>
<keyword evidence="2" id="KW-0680">Restriction system</keyword>
<dbReference type="Pfam" id="PF01420">
    <property type="entry name" value="Methylase_S"/>
    <property type="match status" value="1"/>
</dbReference>
<dbReference type="RefSeq" id="WP_335424861.1">
    <property type="nucleotide sequence ID" value="NZ_JBALHR010000013.1"/>
</dbReference>
<evidence type="ECO:0000259" key="5">
    <source>
        <dbReference type="Pfam" id="PF01420"/>
    </source>
</evidence>
<keyword evidence="7" id="KW-1185">Reference proteome</keyword>
<keyword evidence="6" id="KW-0378">Hydrolase</keyword>
<name>A0ABU8BYQ4_9RHOB</name>
<keyword evidence="3" id="KW-0238">DNA-binding</keyword>
<keyword evidence="4" id="KW-0175">Coiled coil</keyword>
<dbReference type="InterPro" id="IPR052021">
    <property type="entry name" value="Type-I_RS_S_subunit"/>
</dbReference>
<reference evidence="6" key="1">
    <citation type="submission" date="2024-02" db="EMBL/GenBank/DDBJ databases">
        <title>Genome sequences of strain Gemmobacter sp. JM10B15.</title>
        <authorList>
            <person name="Zhang M."/>
        </authorList>
    </citation>
    <scope>NUCLEOTIDE SEQUENCE</scope>
    <source>
        <strain evidence="6">JM10B15</strain>
    </source>
</reference>
<evidence type="ECO:0000313" key="7">
    <source>
        <dbReference type="Proteomes" id="UP001431963"/>
    </source>
</evidence>
<dbReference type="PANTHER" id="PTHR30408">
    <property type="entry name" value="TYPE-1 RESTRICTION ENZYME ECOKI SPECIFICITY PROTEIN"/>
    <property type="match status" value="1"/>
</dbReference>
<dbReference type="SUPFAM" id="SSF116734">
    <property type="entry name" value="DNA methylase specificity domain"/>
    <property type="match status" value="2"/>
</dbReference>
<evidence type="ECO:0000256" key="1">
    <source>
        <dbReference type="ARBA" id="ARBA00010923"/>
    </source>
</evidence>
<dbReference type="InterPro" id="IPR044946">
    <property type="entry name" value="Restrct_endonuc_typeI_TRD_sf"/>
</dbReference>
<comment type="similarity">
    <text evidence="1">Belongs to the type-I restriction system S methylase family.</text>
</comment>
<gene>
    <name evidence="6" type="ORF">V6590_16915</name>
</gene>
<organism evidence="6 7">
    <name type="scientific">Gemmobacter denitrificans</name>
    <dbReference type="NCBI Taxonomy" id="3123040"/>
    <lineage>
        <taxon>Bacteria</taxon>
        <taxon>Pseudomonadati</taxon>
        <taxon>Pseudomonadota</taxon>
        <taxon>Alphaproteobacteria</taxon>
        <taxon>Rhodobacterales</taxon>
        <taxon>Paracoccaceae</taxon>
        <taxon>Gemmobacter</taxon>
    </lineage>
</organism>
<evidence type="ECO:0000256" key="4">
    <source>
        <dbReference type="SAM" id="Coils"/>
    </source>
</evidence>
<dbReference type="InterPro" id="IPR000055">
    <property type="entry name" value="Restrct_endonuc_typeI_TRD"/>
</dbReference>
<keyword evidence="6" id="KW-0540">Nuclease</keyword>
<feature type="coiled-coil region" evidence="4">
    <location>
        <begin position="391"/>
        <end position="418"/>
    </location>
</feature>